<dbReference type="EC" id="2.4.1.186" evidence="10"/>
<organism evidence="14 15">
    <name type="scientific">Umbelopsis ramanniana AG</name>
    <dbReference type="NCBI Taxonomy" id="1314678"/>
    <lineage>
        <taxon>Eukaryota</taxon>
        <taxon>Fungi</taxon>
        <taxon>Fungi incertae sedis</taxon>
        <taxon>Mucoromycota</taxon>
        <taxon>Mucoromycotina</taxon>
        <taxon>Umbelopsidomycetes</taxon>
        <taxon>Umbelopsidales</taxon>
        <taxon>Umbelopsidaceae</taxon>
        <taxon>Umbelopsis</taxon>
    </lineage>
</organism>
<name>A0AAD5EB64_UMBRA</name>
<dbReference type="InterPro" id="IPR002495">
    <property type="entry name" value="Glyco_trans_8"/>
</dbReference>
<evidence type="ECO:0000256" key="11">
    <source>
        <dbReference type="ARBA" id="ARBA00050886"/>
    </source>
</evidence>
<dbReference type="RefSeq" id="XP_051445028.1">
    <property type="nucleotide sequence ID" value="XM_051584192.1"/>
</dbReference>
<dbReference type="Gene3D" id="3.90.550.10">
    <property type="entry name" value="Spore Coat Polysaccharide Biosynthesis Protein SpsA, Chain A"/>
    <property type="match status" value="1"/>
</dbReference>
<keyword evidence="5" id="KW-0479">Metal-binding</keyword>
<dbReference type="Pfam" id="PF01501">
    <property type="entry name" value="Glyco_transf_8"/>
    <property type="match status" value="1"/>
</dbReference>
<dbReference type="SUPFAM" id="SSF53448">
    <property type="entry name" value="Nucleotide-diphospho-sugar transferases"/>
    <property type="match status" value="1"/>
</dbReference>
<dbReference type="FunFam" id="3.90.550.10:FF:000092">
    <property type="entry name" value="Glycogenin 2"/>
    <property type="match status" value="1"/>
</dbReference>
<accession>A0AAD5EB64</accession>
<dbReference type="PANTHER" id="PTHR11183">
    <property type="entry name" value="GLYCOGENIN SUBFAMILY MEMBER"/>
    <property type="match status" value="1"/>
</dbReference>
<reference evidence="14" key="1">
    <citation type="submission" date="2021-06" db="EMBL/GenBank/DDBJ databases">
        <authorList>
            <consortium name="DOE Joint Genome Institute"/>
            <person name="Mondo S.J."/>
            <person name="Amses K.R."/>
            <person name="Simmons D.R."/>
            <person name="Longcore J.E."/>
            <person name="Seto K."/>
            <person name="Alves G.H."/>
            <person name="Bonds A.E."/>
            <person name="Quandt C.A."/>
            <person name="Davis W.J."/>
            <person name="Chang Y."/>
            <person name="Letcher P.M."/>
            <person name="Powell M.J."/>
            <person name="Kuo A."/>
            <person name="Labutti K."/>
            <person name="Pangilinan J."/>
            <person name="Andreopoulos W."/>
            <person name="Tritt A."/>
            <person name="Riley R."/>
            <person name="Hundley H."/>
            <person name="Johnson J."/>
            <person name="Lipzen A."/>
            <person name="Barry K."/>
            <person name="Berbee M.L."/>
            <person name="Buchler N.E."/>
            <person name="Grigoriev I.V."/>
            <person name="Spatafora J.W."/>
            <person name="Stajich J.E."/>
            <person name="James T.Y."/>
        </authorList>
    </citation>
    <scope>NUCLEOTIDE SEQUENCE</scope>
    <source>
        <strain evidence="14">AG</strain>
    </source>
</reference>
<evidence type="ECO:0000256" key="2">
    <source>
        <dbReference type="ARBA" id="ARBA00004496"/>
    </source>
</evidence>
<evidence type="ECO:0000256" key="12">
    <source>
        <dbReference type="ARBA" id="ARBA00052293"/>
    </source>
</evidence>
<dbReference type="InterPro" id="IPR029044">
    <property type="entry name" value="Nucleotide-diphossugar_trans"/>
</dbReference>
<comment type="function">
    <text evidence="13">Self-glucosylating initiator of glycogen synthesis. It catalyzes the formation of a short alpha (1,4)-glucosyl chain covalently attached via a glucose 1-O-tyrosyl linkage to internal tyrosine residues and these chains act as primers for the elongation reaction catalyzed by glycogen synthase.</text>
</comment>
<protein>
    <recommendedName>
        <fullName evidence="10">glycogenin glucosyltransferase</fullName>
        <ecNumber evidence="10">2.4.1.186</ecNumber>
    </recommendedName>
</protein>
<proteinExistence type="inferred from homology"/>
<dbReference type="GO" id="GO:0005737">
    <property type="term" value="C:cytoplasm"/>
    <property type="evidence" value="ECO:0007669"/>
    <property type="project" value="UniProtKB-SubCell"/>
</dbReference>
<keyword evidence="8" id="KW-0464">Manganese</keyword>
<dbReference type="GeneID" id="75909542"/>
<evidence type="ECO:0000256" key="6">
    <source>
        <dbReference type="ARBA" id="ARBA00023056"/>
    </source>
</evidence>
<comment type="catalytic activity">
    <reaction evidence="11">
        <text>[1,4-alpha-D-glucosyl](n)-L-tyrosyl-[glycogenin] + UDP-alpha-D-glucose = [1,4-alpha-D-glucosyl](n+1)-L-tyrosyl-[glycogenin] + UDP + H(+)</text>
        <dbReference type="Rhea" id="RHEA:56560"/>
        <dbReference type="Rhea" id="RHEA-COMP:14606"/>
        <dbReference type="Rhea" id="RHEA-COMP:14607"/>
        <dbReference type="ChEBI" id="CHEBI:15378"/>
        <dbReference type="ChEBI" id="CHEBI:58223"/>
        <dbReference type="ChEBI" id="CHEBI:58885"/>
        <dbReference type="ChEBI" id="CHEBI:140574"/>
        <dbReference type="EC" id="2.4.1.186"/>
    </reaction>
</comment>
<reference evidence="14" key="2">
    <citation type="journal article" date="2022" name="Proc. Natl. Acad. Sci. U.S.A.">
        <title>Diploid-dominant life cycles characterize the early evolution of Fungi.</title>
        <authorList>
            <person name="Amses K.R."/>
            <person name="Simmons D.R."/>
            <person name="Longcore J.E."/>
            <person name="Mondo S.J."/>
            <person name="Seto K."/>
            <person name="Jeronimo G.H."/>
            <person name="Bonds A.E."/>
            <person name="Quandt C.A."/>
            <person name="Davis W.J."/>
            <person name="Chang Y."/>
            <person name="Federici B.A."/>
            <person name="Kuo A."/>
            <person name="LaButti K."/>
            <person name="Pangilinan J."/>
            <person name="Andreopoulos W."/>
            <person name="Tritt A."/>
            <person name="Riley R."/>
            <person name="Hundley H."/>
            <person name="Johnson J."/>
            <person name="Lipzen A."/>
            <person name="Barry K."/>
            <person name="Lang B.F."/>
            <person name="Cuomo C.A."/>
            <person name="Buchler N.E."/>
            <person name="Grigoriev I.V."/>
            <person name="Spatafora J.W."/>
            <person name="Stajich J.E."/>
            <person name="James T.Y."/>
        </authorList>
    </citation>
    <scope>NUCLEOTIDE SEQUENCE</scope>
    <source>
        <strain evidence="14">AG</strain>
    </source>
</reference>
<evidence type="ECO:0000256" key="7">
    <source>
        <dbReference type="ARBA" id="ARBA00023180"/>
    </source>
</evidence>
<sequence>MTRAFVTLVASDYVAPGALVLAHRLRDLHDGRKPLPRLACIVSTDVTPDTRHALATIFDDVIQVHPPRSKAVMNLHLVGKPDTAASLTKIELWRFEQYDKVVYLDPDVFPLRPIDELFDLDELSAAPEIGWPDWFNTCVFVATPNEETYTELKEMTEQDKLWDAGDQGLLNEYFDDWATSGPTYRIPATYNMLPSSIYRLVFMFFAHQTLPQI</sequence>
<gene>
    <name evidence="14" type="ORF">K450DRAFT_174150</name>
</gene>
<comment type="subcellular location">
    <subcellularLocation>
        <location evidence="2">Cytoplasm</location>
    </subcellularLocation>
</comment>
<evidence type="ECO:0000256" key="13">
    <source>
        <dbReference type="ARBA" id="ARBA00057883"/>
    </source>
</evidence>
<keyword evidence="7" id="KW-0325">Glycoprotein</keyword>
<dbReference type="AlphaFoldDB" id="A0AAD5EB64"/>
<keyword evidence="15" id="KW-1185">Reference proteome</keyword>
<evidence type="ECO:0000256" key="4">
    <source>
        <dbReference type="ARBA" id="ARBA00022679"/>
    </source>
</evidence>
<keyword evidence="6" id="KW-0320">Glycogen biosynthesis</keyword>
<comment type="caution">
    <text evidence="14">The sequence shown here is derived from an EMBL/GenBank/DDBJ whole genome shotgun (WGS) entry which is preliminary data.</text>
</comment>
<evidence type="ECO:0000256" key="5">
    <source>
        <dbReference type="ARBA" id="ARBA00022723"/>
    </source>
</evidence>
<keyword evidence="4" id="KW-0808">Transferase</keyword>
<dbReference type="GO" id="GO:0008466">
    <property type="term" value="F:glycogenin glucosyltransferase activity"/>
    <property type="evidence" value="ECO:0007669"/>
    <property type="project" value="UniProtKB-EC"/>
</dbReference>
<dbReference type="InterPro" id="IPR050587">
    <property type="entry name" value="GNT1/Glycosyltrans_8"/>
</dbReference>
<evidence type="ECO:0000256" key="3">
    <source>
        <dbReference type="ARBA" id="ARBA00022490"/>
    </source>
</evidence>
<evidence type="ECO:0000256" key="8">
    <source>
        <dbReference type="ARBA" id="ARBA00023211"/>
    </source>
</evidence>
<evidence type="ECO:0000256" key="9">
    <source>
        <dbReference type="ARBA" id="ARBA00038162"/>
    </source>
</evidence>
<keyword evidence="3" id="KW-0963">Cytoplasm</keyword>
<dbReference type="GO" id="GO:0005978">
    <property type="term" value="P:glycogen biosynthetic process"/>
    <property type="evidence" value="ECO:0007669"/>
    <property type="project" value="UniProtKB-KW"/>
</dbReference>
<evidence type="ECO:0000313" key="15">
    <source>
        <dbReference type="Proteomes" id="UP001206595"/>
    </source>
</evidence>
<dbReference type="GO" id="GO:0046872">
    <property type="term" value="F:metal ion binding"/>
    <property type="evidence" value="ECO:0007669"/>
    <property type="project" value="UniProtKB-KW"/>
</dbReference>
<evidence type="ECO:0000313" key="14">
    <source>
        <dbReference type="EMBL" id="KAI8580024.1"/>
    </source>
</evidence>
<comment type="cofactor">
    <cofactor evidence="1">
        <name>Mn(2+)</name>
        <dbReference type="ChEBI" id="CHEBI:29035"/>
    </cofactor>
</comment>
<evidence type="ECO:0000256" key="1">
    <source>
        <dbReference type="ARBA" id="ARBA00001936"/>
    </source>
</evidence>
<dbReference type="Proteomes" id="UP001206595">
    <property type="component" value="Unassembled WGS sequence"/>
</dbReference>
<comment type="catalytic activity">
    <reaction evidence="12">
        <text>L-tyrosyl-[glycogenin] + UDP-alpha-D-glucose = alpha-D-glucosyl-L-tyrosyl-[glycogenin] + UDP + H(+)</text>
        <dbReference type="Rhea" id="RHEA:23360"/>
        <dbReference type="Rhea" id="RHEA-COMP:14604"/>
        <dbReference type="Rhea" id="RHEA-COMP:14605"/>
        <dbReference type="ChEBI" id="CHEBI:15378"/>
        <dbReference type="ChEBI" id="CHEBI:46858"/>
        <dbReference type="ChEBI" id="CHEBI:58223"/>
        <dbReference type="ChEBI" id="CHEBI:58885"/>
        <dbReference type="ChEBI" id="CHEBI:140573"/>
        <dbReference type="EC" id="2.4.1.186"/>
    </reaction>
</comment>
<evidence type="ECO:0000256" key="10">
    <source>
        <dbReference type="ARBA" id="ARBA00038934"/>
    </source>
</evidence>
<dbReference type="EMBL" id="MU620915">
    <property type="protein sequence ID" value="KAI8580024.1"/>
    <property type="molecule type" value="Genomic_DNA"/>
</dbReference>
<comment type="similarity">
    <text evidence="9">Belongs to the glycosyltransferase 8 family. Glycogenin subfamily.</text>
</comment>